<dbReference type="Gene3D" id="3.40.50.970">
    <property type="match status" value="2"/>
</dbReference>
<dbReference type="GO" id="GO:0009099">
    <property type="term" value="P:L-valine biosynthetic process"/>
    <property type="evidence" value="ECO:0007669"/>
    <property type="project" value="TreeGrafter"/>
</dbReference>
<keyword evidence="8" id="KW-1185">Reference proteome</keyword>
<dbReference type="FunFam" id="3.40.50.970:FF:000007">
    <property type="entry name" value="Acetolactate synthase"/>
    <property type="match status" value="1"/>
</dbReference>
<evidence type="ECO:0000313" key="8">
    <source>
        <dbReference type="Proteomes" id="UP000058599"/>
    </source>
</evidence>
<accession>A0AA86GLX8</accession>
<dbReference type="InterPro" id="IPR045229">
    <property type="entry name" value="TPP_enz"/>
</dbReference>
<dbReference type="RefSeq" id="WP_067186951.1">
    <property type="nucleotide sequence ID" value="NZ_CP012199.1"/>
</dbReference>
<dbReference type="SUPFAM" id="SSF52518">
    <property type="entry name" value="Thiamin diphosphate-binding fold (THDP-binding)"/>
    <property type="match status" value="2"/>
</dbReference>
<dbReference type="Pfam" id="PF02775">
    <property type="entry name" value="TPP_enzyme_C"/>
    <property type="match status" value="1"/>
</dbReference>
<dbReference type="EMBL" id="CP012199">
    <property type="protein sequence ID" value="AMG73728.1"/>
    <property type="molecule type" value="Genomic_DNA"/>
</dbReference>
<dbReference type="Proteomes" id="UP000058599">
    <property type="component" value="Chromosome"/>
</dbReference>
<name>A0AA86GLX8_9SPHN</name>
<evidence type="ECO:0000259" key="5">
    <source>
        <dbReference type="Pfam" id="PF02775"/>
    </source>
</evidence>
<dbReference type="SUPFAM" id="SSF52467">
    <property type="entry name" value="DHS-like NAD/FAD-binding domain"/>
    <property type="match status" value="1"/>
</dbReference>
<dbReference type="InterPro" id="IPR012000">
    <property type="entry name" value="Thiamin_PyroP_enz_cen_dom"/>
</dbReference>
<dbReference type="PANTHER" id="PTHR18968:SF129">
    <property type="entry name" value="ACETOLACTATE SYNTHASE"/>
    <property type="match status" value="1"/>
</dbReference>
<evidence type="ECO:0000259" key="6">
    <source>
        <dbReference type="Pfam" id="PF02776"/>
    </source>
</evidence>
<evidence type="ECO:0000256" key="2">
    <source>
        <dbReference type="ARBA" id="ARBA00023052"/>
    </source>
</evidence>
<dbReference type="PANTHER" id="PTHR18968">
    <property type="entry name" value="THIAMINE PYROPHOSPHATE ENZYMES"/>
    <property type="match status" value="1"/>
</dbReference>
<organism evidence="7 8">
    <name type="scientific">Sphingopyxis granuli</name>
    <dbReference type="NCBI Taxonomy" id="267128"/>
    <lineage>
        <taxon>Bacteria</taxon>
        <taxon>Pseudomonadati</taxon>
        <taxon>Pseudomonadota</taxon>
        <taxon>Alphaproteobacteria</taxon>
        <taxon>Sphingomonadales</taxon>
        <taxon>Sphingomonadaceae</taxon>
        <taxon>Sphingopyxis</taxon>
    </lineage>
</organism>
<protein>
    <submittedName>
        <fullName evidence="7">Acetolactate synthase</fullName>
        <ecNumber evidence="7">2.2.1.6</ecNumber>
    </submittedName>
</protein>
<dbReference type="EC" id="2.2.1.6" evidence="7"/>
<reference evidence="7 8" key="1">
    <citation type="journal article" date="2016" name="BMC Genomics">
        <title>Genomic analysis of the nitrate-respiring Sphingopyxis granuli (formerly Sphingomonas macrogoltabida) strain TFA.</title>
        <authorList>
            <person name="Garcia-Romero I."/>
            <person name="Perez-Pulido A.J."/>
            <person name="Gonzalez-Flores Y.E."/>
            <person name="Reyes-Ramirez F."/>
            <person name="Santero E."/>
            <person name="Floriano B."/>
        </authorList>
    </citation>
    <scope>NUCLEOTIDE SEQUENCE [LARGE SCALE GENOMIC DNA]</scope>
    <source>
        <strain evidence="7 8">TFA</strain>
    </source>
</reference>
<dbReference type="GO" id="GO:0003984">
    <property type="term" value="F:acetolactate synthase activity"/>
    <property type="evidence" value="ECO:0007669"/>
    <property type="project" value="UniProtKB-EC"/>
</dbReference>
<keyword evidence="7" id="KW-0808">Transferase</keyword>
<comment type="similarity">
    <text evidence="1 3">Belongs to the TPP enzyme family.</text>
</comment>
<dbReference type="GO" id="GO:0000287">
    <property type="term" value="F:magnesium ion binding"/>
    <property type="evidence" value="ECO:0007669"/>
    <property type="project" value="InterPro"/>
</dbReference>
<dbReference type="NCBIfam" id="NF006187">
    <property type="entry name" value="PRK08322.1"/>
    <property type="match status" value="1"/>
</dbReference>
<proteinExistence type="inferred from homology"/>
<evidence type="ECO:0000313" key="7">
    <source>
        <dbReference type="EMBL" id="AMG73728.1"/>
    </source>
</evidence>
<dbReference type="AlphaFoldDB" id="A0AA86GLX8"/>
<evidence type="ECO:0000256" key="1">
    <source>
        <dbReference type="ARBA" id="ARBA00007812"/>
    </source>
</evidence>
<sequence length="548" mass="60316">MTKASDLFIACLEEEGVEYIFGVPGEENLDMLDSLSRSKQIRLILTRHEQGAGFMAATYGRHTGQTGVCMATLGPGATNFVTAAAYAQLGGMPMLMVTGQKPIKKSKQGRFQILDVVGMMKPITKFTHQLASADNIPSRVREAFRLAEEEKPGAAHIEFPEDIAEEETASVPLKRSHVRRPIADVKSVREAVKALEAARAPVLVIGAGANRTMTGRMLLQFVEKTGIPFLTTQLGKGVIDERHPRFLGCAALSAGDFVHRAVEASDCIVNIGHDVIEKPPFFMQQGGPRVIHVSTRTAEVDPVYFPDIEVIGDIANAIWQIKEDIVPNGGWNFDHMLAYRKADLEHTRSLAADARFPIFPPHLVQQVRDAMPDDGIICLDNGVYKIWFARGYTAYRPNTVLLDNALASMGAGLPSAMMSAMLYPERKVMAICGDGGFMMNSQEMETAVRLGLNLTVLILNDSAYGMIRWKQANMGFADFGLTYNNPDFVQYAESYGANGYRVESAAHLKQLLAHTRDTPGVHLIDCPVDYSENDQILNIDIKRLSKEL</sequence>
<dbReference type="Pfam" id="PF00205">
    <property type="entry name" value="TPP_enzyme_M"/>
    <property type="match status" value="1"/>
</dbReference>
<dbReference type="Gene3D" id="3.40.50.1220">
    <property type="entry name" value="TPP-binding domain"/>
    <property type="match status" value="1"/>
</dbReference>
<dbReference type="KEGG" id="sgi:SGRAN_1339"/>
<evidence type="ECO:0000256" key="3">
    <source>
        <dbReference type="RuleBase" id="RU362132"/>
    </source>
</evidence>
<feature type="domain" description="Thiamine pyrophosphate enzyme central" evidence="4">
    <location>
        <begin position="188"/>
        <end position="320"/>
    </location>
</feature>
<feature type="domain" description="Thiamine pyrophosphate enzyme TPP-binding" evidence="5">
    <location>
        <begin position="380"/>
        <end position="526"/>
    </location>
</feature>
<dbReference type="InterPro" id="IPR011766">
    <property type="entry name" value="TPP_enzyme_TPP-bd"/>
</dbReference>
<dbReference type="Pfam" id="PF02776">
    <property type="entry name" value="TPP_enzyme_N"/>
    <property type="match status" value="1"/>
</dbReference>
<feature type="domain" description="Thiamine pyrophosphate enzyme N-terminal TPP-binding" evidence="6">
    <location>
        <begin position="3"/>
        <end position="118"/>
    </location>
</feature>
<dbReference type="GO" id="GO:0030976">
    <property type="term" value="F:thiamine pyrophosphate binding"/>
    <property type="evidence" value="ECO:0007669"/>
    <property type="project" value="InterPro"/>
</dbReference>
<dbReference type="InterPro" id="IPR012001">
    <property type="entry name" value="Thiamin_PyroP_enz_TPP-bd_dom"/>
</dbReference>
<dbReference type="CDD" id="cd02010">
    <property type="entry name" value="TPP_ALS"/>
    <property type="match status" value="1"/>
</dbReference>
<dbReference type="GO" id="GO:0050660">
    <property type="term" value="F:flavin adenine dinucleotide binding"/>
    <property type="evidence" value="ECO:0007669"/>
    <property type="project" value="TreeGrafter"/>
</dbReference>
<gene>
    <name evidence="7" type="primary">ilvB-2</name>
    <name evidence="7" type="ORF">SGRAN_1339</name>
</gene>
<keyword evidence="2 3" id="KW-0786">Thiamine pyrophosphate</keyword>
<dbReference type="InterPro" id="IPR029061">
    <property type="entry name" value="THDP-binding"/>
</dbReference>
<dbReference type="GO" id="GO:0009097">
    <property type="term" value="P:isoleucine biosynthetic process"/>
    <property type="evidence" value="ECO:0007669"/>
    <property type="project" value="TreeGrafter"/>
</dbReference>
<dbReference type="CDD" id="cd07035">
    <property type="entry name" value="TPP_PYR_POX_like"/>
    <property type="match status" value="1"/>
</dbReference>
<dbReference type="GO" id="GO:0005948">
    <property type="term" value="C:acetolactate synthase complex"/>
    <property type="evidence" value="ECO:0007669"/>
    <property type="project" value="TreeGrafter"/>
</dbReference>
<evidence type="ECO:0000259" key="4">
    <source>
        <dbReference type="Pfam" id="PF00205"/>
    </source>
</evidence>
<dbReference type="InterPro" id="IPR029035">
    <property type="entry name" value="DHS-like_NAD/FAD-binding_dom"/>
</dbReference>